<proteinExistence type="predicted"/>
<dbReference type="InterPro" id="IPR023393">
    <property type="entry name" value="START-like_dom_sf"/>
</dbReference>
<reference evidence="1 2" key="1">
    <citation type="submission" date="2019-10" db="EMBL/GenBank/DDBJ databases">
        <title>Genome Sequences from Six Type Strain Members of the Archaeal Family Sulfolobaceae: Acidianus ambivalens, Acidianus infernus, Metallosphaera prunae, Stygiolobus azoricus, Sulfolobus metallicus, and Sulfurisphaera ohwakuensis.</title>
        <authorList>
            <person name="Counts J.A."/>
            <person name="Kelly R.M."/>
        </authorList>
    </citation>
    <scope>NUCLEOTIDE SEQUENCE [LARGE SCALE GENOMIC DNA]</scope>
    <source>
        <strain evidence="1 2">DSM 3191</strain>
    </source>
</reference>
<keyword evidence="2" id="KW-1185">Reference proteome</keyword>
<dbReference type="RefSeq" id="WP_155863341.1">
    <property type="nucleotide sequence ID" value="NZ_WFIY01000004.1"/>
</dbReference>
<evidence type="ECO:0000313" key="2">
    <source>
        <dbReference type="Proteomes" id="UP000440125"/>
    </source>
</evidence>
<sequence length="137" mass="15740">MITFSVGRKFDVSPQAVWSIVKDVNSIPKYWKGTRELHVDKIAEGVYEGTVRFAFPSKGRIRLIIDDENRKLTFNYLSGPIKGYNIVEVKENEIISTWRVKMSLLLTLAESWNAKHFKQGTEHALERIISEAKFGIP</sequence>
<dbReference type="AlphaFoldDB" id="A0A6A9QFK2"/>
<comment type="caution">
    <text evidence="1">The sequence shown here is derived from an EMBL/GenBank/DDBJ whole genome shotgun (WGS) entry which is preliminary data.</text>
</comment>
<organism evidence="1 2">
    <name type="scientific">Acidianus infernus</name>
    <dbReference type="NCBI Taxonomy" id="12915"/>
    <lineage>
        <taxon>Archaea</taxon>
        <taxon>Thermoproteota</taxon>
        <taxon>Thermoprotei</taxon>
        <taxon>Sulfolobales</taxon>
        <taxon>Sulfolobaceae</taxon>
        <taxon>Acidianus</taxon>
    </lineage>
</organism>
<name>A0A6A9QFK2_ACIIN</name>
<dbReference type="Gene3D" id="3.30.530.20">
    <property type="match status" value="1"/>
</dbReference>
<dbReference type="OrthoDB" id="7914at2157"/>
<evidence type="ECO:0000313" key="1">
    <source>
        <dbReference type="EMBL" id="MUM64964.1"/>
    </source>
</evidence>
<gene>
    <name evidence="1" type="ORF">D1867_06860</name>
</gene>
<dbReference type="Proteomes" id="UP000440125">
    <property type="component" value="Unassembled WGS sequence"/>
</dbReference>
<dbReference type="EMBL" id="WFIY01000004">
    <property type="protein sequence ID" value="MUM64964.1"/>
    <property type="molecule type" value="Genomic_DNA"/>
</dbReference>
<dbReference type="SUPFAM" id="SSF55961">
    <property type="entry name" value="Bet v1-like"/>
    <property type="match status" value="1"/>
</dbReference>
<accession>A0A6A9QFK2</accession>
<protein>
    <submittedName>
        <fullName evidence="1">SRPBCC family protein</fullName>
    </submittedName>
</protein>